<evidence type="ECO:0000313" key="1">
    <source>
        <dbReference type="EMBL" id="DAD55709.1"/>
    </source>
</evidence>
<protein>
    <submittedName>
        <fullName evidence="1">DNA-binding protein</fullName>
    </submittedName>
</protein>
<proteinExistence type="predicted"/>
<sequence>MYIGDTMTRFRLIKAIMEETGYDKETVSNVIESLEYKILDTIAMED</sequence>
<name>A0A8D9UHJ9_9VIRU</name>
<organism evidence="1">
    <name type="scientific">Bacteriophage sp</name>
    <dbReference type="NCBI Taxonomy" id="38018"/>
    <lineage>
        <taxon>Viruses</taxon>
    </lineage>
</organism>
<dbReference type="EMBL" id="BK029940">
    <property type="protein sequence ID" value="DAD55709.1"/>
    <property type="molecule type" value="Genomic_DNA"/>
</dbReference>
<keyword evidence="1" id="KW-0238">DNA-binding</keyword>
<accession>A0A8D9UHJ9</accession>
<dbReference type="GO" id="GO:0003677">
    <property type="term" value="F:DNA binding"/>
    <property type="evidence" value="ECO:0007669"/>
    <property type="project" value="UniProtKB-KW"/>
</dbReference>
<reference evidence="1" key="1">
    <citation type="journal article" date="2021" name="Proc. Natl. Acad. Sci. U.S.A.">
        <title>A Catalog of Tens of Thousands of Viruses from Human Metagenomes Reveals Hidden Associations with Chronic Diseases.</title>
        <authorList>
            <person name="Tisza M.J."/>
            <person name="Buck C.B."/>
        </authorList>
    </citation>
    <scope>NUCLEOTIDE SEQUENCE</scope>
    <source>
        <strain evidence="1">CtOZu12</strain>
    </source>
</reference>